<accession>A0A814AD83</accession>
<keyword evidence="7" id="KW-1185">Reference proteome</keyword>
<dbReference type="Proteomes" id="UP000682733">
    <property type="component" value="Unassembled WGS sequence"/>
</dbReference>
<dbReference type="EMBL" id="CAJNOQ010001693">
    <property type="protein sequence ID" value="CAF0912605.1"/>
    <property type="molecule type" value="Genomic_DNA"/>
</dbReference>
<organism evidence="4 7">
    <name type="scientific">Didymodactylos carnosus</name>
    <dbReference type="NCBI Taxonomy" id="1234261"/>
    <lineage>
        <taxon>Eukaryota</taxon>
        <taxon>Metazoa</taxon>
        <taxon>Spiralia</taxon>
        <taxon>Gnathifera</taxon>
        <taxon>Rotifera</taxon>
        <taxon>Eurotatoria</taxon>
        <taxon>Bdelloidea</taxon>
        <taxon>Philodinida</taxon>
        <taxon>Philodinidae</taxon>
        <taxon>Didymodactylos</taxon>
    </lineage>
</organism>
<proteinExistence type="predicted"/>
<dbReference type="AlphaFoldDB" id="A0A814AD83"/>
<protein>
    <submittedName>
        <fullName evidence="4">Uncharacterized protein</fullName>
    </submittedName>
</protein>
<evidence type="ECO:0000313" key="3">
    <source>
        <dbReference type="EMBL" id="CAF0791620.1"/>
    </source>
</evidence>
<evidence type="ECO:0000313" key="6">
    <source>
        <dbReference type="EMBL" id="CAF3693384.1"/>
    </source>
</evidence>
<evidence type="ECO:0000313" key="5">
    <source>
        <dbReference type="EMBL" id="CAF3574246.1"/>
    </source>
</evidence>
<feature type="transmembrane region" description="Helical" evidence="2">
    <location>
        <begin position="99"/>
        <end position="120"/>
    </location>
</feature>
<evidence type="ECO:0000256" key="2">
    <source>
        <dbReference type="SAM" id="Phobius"/>
    </source>
</evidence>
<name>A0A814AD83_9BILA</name>
<dbReference type="EMBL" id="CAJOBC010001693">
    <property type="protein sequence ID" value="CAF3693384.1"/>
    <property type="molecule type" value="Genomic_DNA"/>
</dbReference>
<dbReference type="Proteomes" id="UP000681722">
    <property type="component" value="Unassembled WGS sequence"/>
</dbReference>
<evidence type="ECO:0000313" key="7">
    <source>
        <dbReference type="Proteomes" id="UP000663829"/>
    </source>
</evidence>
<gene>
    <name evidence="4" type="ORF">GPM918_LOCUS9227</name>
    <name evidence="3" type="ORF">OVA965_LOCUS4162</name>
    <name evidence="6" type="ORF">SRO942_LOCUS9228</name>
    <name evidence="5" type="ORF">TMI583_LOCUS4160</name>
</gene>
<dbReference type="EMBL" id="CAJNOK010001070">
    <property type="protein sequence ID" value="CAF0791620.1"/>
    <property type="molecule type" value="Genomic_DNA"/>
</dbReference>
<evidence type="ECO:0000313" key="4">
    <source>
        <dbReference type="EMBL" id="CAF0912605.1"/>
    </source>
</evidence>
<keyword evidence="2" id="KW-0472">Membrane</keyword>
<sequence length="121" mass="13651">MTRNKGTWADYEIKQQREKFRTISVTVCGILHTGTQLSAISEKGDEEEDHMNTYQPVELPSGVTGTMDRERTILSSKLYAMLNELHYKKQVQPLSKSSLLLQPVTSQIILVVAVAGHWTMS</sequence>
<keyword evidence="2" id="KW-0812">Transmembrane</keyword>
<dbReference type="EMBL" id="CAJOBA010001070">
    <property type="protein sequence ID" value="CAF3574246.1"/>
    <property type="molecule type" value="Genomic_DNA"/>
</dbReference>
<keyword evidence="2" id="KW-1133">Transmembrane helix</keyword>
<feature type="region of interest" description="Disordered" evidence="1">
    <location>
        <begin position="42"/>
        <end position="66"/>
    </location>
</feature>
<comment type="caution">
    <text evidence="4">The sequence shown here is derived from an EMBL/GenBank/DDBJ whole genome shotgun (WGS) entry which is preliminary data.</text>
</comment>
<evidence type="ECO:0000256" key="1">
    <source>
        <dbReference type="SAM" id="MobiDB-lite"/>
    </source>
</evidence>
<dbReference type="Proteomes" id="UP000677228">
    <property type="component" value="Unassembled WGS sequence"/>
</dbReference>
<dbReference type="Proteomes" id="UP000663829">
    <property type="component" value="Unassembled WGS sequence"/>
</dbReference>
<reference evidence="4" key="1">
    <citation type="submission" date="2021-02" db="EMBL/GenBank/DDBJ databases">
        <authorList>
            <person name="Nowell W R."/>
        </authorList>
    </citation>
    <scope>NUCLEOTIDE SEQUENCE</scope>
</reference>